<comment type="caution">
    <text evidence="1">The sequence shown here is derived from an EMBL/GenBank/DDBJ whole genome shotgun (WGS) entry which is preliminary data.</text>
</comment>
<evidence type="ECO:0000313" key="1">
    <source>
        <dbReference type="EMBL" id="GAA5170865.1"/>
    </source>
</evidence>
<protein>
    <recommendedName>
        <fullName evidence="3">DUF3579 domain-containing protein</fullName>
    </recommendedName>
</protein>
<organism evidence="1 2">
    <name type="scientific">Viridibacterium curvum</name>
    <dbReference type="NCBI Taxonomy" id="1101404"/>
    <lineage>
        <taxon>Bacteria</taxon>
        <taxon>Pseudomonadati</taxon>
        <taxon>Pseudomonadota</taxon>
        <taxon>Betaproteobacteria</taxon>
        <taxon>Rhodocyclales</taxon>
        <taxon>Rhodocyclaceae</taxon>
        <taxon>Viridibacterium</taxon>
    </lineage>
</organism>
<keyword evidence="2" id="KW-1185">Reference proteome</keyword>
<reference evidence="2" key="1">
    <citation type="journal article" date="2019" name="Int. J. Syst. Evol. Microbiol.">
        <title>The Global Catalogue of Microorganisms (GCM) 10K type strain sequencing project: providing services to taxonomists for standard genome sequencing and annotation.</title>
        <authorList>
            <consortium name="The Broad Institute Genomics Platform"/>
            <consortium name="The Broad Institute Genome Sequencing Center for Infectious Disease"/>
            <person name="Wu L."/>
            <person name="Ma J."/>
        </authorList>
    </citation>
    <scope>NUCLEOTIDE SEQUENCE [LARGE SCALE GENOMIC DNA]</scope>
    <source>
        <strain evidence="2">JCM 18715</strain>
    </source>
</reference>
<sequence>MHTQIQPHSSSLPSSPPDALQLPMSVIIASFTIIGRTQDGKQFRPSDWADRLCGIMSVFGADRKMKFSPYVRPGSMPGGEKCVMVDVRLYKLEPLAYKFLVNFAKDNELQVAYAEDDPTTGAIN</sequence>
<evidence type="ECO:0000313" key="2">
    <source>
        <dbReference type="Proteomes" id="UP001500547"/>
    </source>
</evidence>
<name>A0ABP9R2D7_9RHOO</name>
<dbReference type="Pfam" id="PF12112">
    <property type="entry name" value="DUF3579"/>
    <property type="match status" value="1"/>
</dbReference>
<gene>
    <name evidence="1" type="ORF">GCM10025770_34560</name>
</gene>
<dbReference type="Proteomes" id="UP001500547">
    <property type="component" value="Unassembled WGS sequence"/>
</dbReference>
<proteinExistence type="predicted"/>
<accession>A0ABP9R2D7</accession>
<dbReference type="EMBL" id="BAABLD010000017">
    <property type="protein sequence ID" value="GAA5170865.1"/>
    <property type="molecule type" value="Genomic_DNA"/>
</dbReference>
<dbReference type="InterPro" id="IPR021969">
    <property type="entry name" value="DUF3579"/>
</dbReference>
<dbReference type="Gene3D" id="3.30.70.2340">
    <property type="entry name" value="Uncharacterised protein PF12112 family, DUF3579"/>
    <property type="match status" value="1"/>
</dbReference>
<evidence type="ECO:0008006" key="3">
    <source>
        <dbReference type="Google" id="ProtNLM"/>
    </source>
</evidence>